<proteinExistence type="predicted"/>
<dbReference type="AlphaFoldDB" id="A0AAV4WAV0"/>
<evidence type="ECO:0000256" key="1">
    <source>
        <dbReference type="SAM" id="MobiDB-lite"/>
    </source>
</evidence>
<evidence type="ECO:0000313" key="3">
    <source>
        <dbReference type="Proteomes" id="UP001054837"/>
    </source>
</evidence>
<accession>A0AAV4WAV0</accession>
<sequence>MSICQDRKFNPLSPPCEPERGARLKSRVTDIFTPENVAPPSNFDAVGDSHAIACPQWGRVQNPVVVGNTPVD</sequence>
<comment type="caution">
    <text evidence="2">The sequence shown here is derived from an EMBL/GenBank/DDBJ whole genome shotgun (WGS) entry which is preliminary data.</text>
</comment>
<evidence type="ECO:0000313" key="2">
    <source>
        <dbReference type="EMBL" id="GIY78405.1"/>
    </source>
</evidence>
<reference evidence="2 3" key="1">
    <citation type="submission" date="2021-06" db="EMBL/GenBank/DDBJ databases">
        <title>Caerostris darwini draft genome.</title>
        <authorList>
            <person name="Kono N."/>
            <person name="Arakawa K."/>
        </authorList>
    </citation>
    <scope>NUCLEOTIDE SEQUENCE [LARGE SCALE GENOMIC DNA]</scope>
</reference>
<feature type="region of interest" description="Disordered" evidence="1">
    <location>
        <begin position="1"/>
        <end position="21"/>
    </location>
</feature>
<organism evidence="2 3">
    <name type="scientific">Caerostris darwini</name>
    <dbReference type="NCBI Taxonomy" id="1538125"/>
    <lineage>
        <taxon>Eukaryota</taxon>
        <taxon>Metazoa</taxon>
        <taxon>Ecdysozoa</taxon>
        <taxon>Arthropoda</taxon>
        <taxon>Chelicerata</taxon>
        <taxon>Arachnida</taxon>
        <taxon>Araneae</taxon>
        <taxon>Araneomorphae</taxon>
        <taxon>Entelegynae</taxon>
        <taxon>Araneoidea</taxon>
        <taxon>Araneidae</taxon>
        <taxon>Caerostris</taxon>
    </lineage>
</organism>
<name>A0AAV4WAV0_9ARAC</name>
<keyword evidence="3" id="KW-1185">Reference proteome</keyword>
<protein>
    <submittedName>
        <fullName evidence="2">Uncharacterized protein</fullName>
    </submittedName>
</protein>
<dbReference type="EMBL" id="BPLQ01014244">
    <property type="protein sequence ID" value="GIY78405.1"/>
    <property type="molecule type" value="Genomic_DNA"/>
</dbReference>
<dbReference type="Proteomes" id="UP001054837">
    <property type="component" value="Unassembled WGS sequence"/>
</dbReference>
<gene>
    <name evidence="2" type="ORF">CDAR_271901</name>
</gene>